<keyword evidence="1" id="KW-0560">Oxidoreductase</keyword>
<dbReference type="InterPro" id="IPR050425">
    <property type="entry name" value="NAD(P)_dehydrat-like"/>
</dbReference>
<dbReference type="InterPro" id="IPR036291">
    <property type="entry name" value="NAD(P)-bd_dom_sf"/>
</dbReference>
<gene>
    <name evidence="4" type="ORF">D0X99_00705</name>
</gene>
<sequence length="312" mass="34473">MKKVGIIGGAGFIGSHVTRIFLEEGFKVRVSTTDLSNESKYQHLKKLPNSLNLEIVQLDVRNQDELQEFLKGCSIVIHGGTPFQLAVKDPQSELFDPTVRGTETFLSMIQNATGIEKVVFIASVAARNTNFPLPAGNKASGETFSESDTPFYGEESHPYAQAKFLAQRAVEKFVENHPDLKFEITTVSPVMVVGKSLSGREDSTSTGIQFLFKNKIAPDAFFQMFYDHDIEFALVDVEDVAEAIFQAATTNRLHGKDYLLSSETFPVSAIHSMLNGQEANSDGKIVYTNSLAKRELGISFKPAKDSLKEYSE</sequence>
<dbReference type="SUPFAM" id="SSF51735">
    <property type="entry name" value="NAD(P)-binding Rossmann-fold domains"/>
    <property type="match status" value="1"/>
</dbReference>
<dbReference type="PANTHER" id="PTHR10366:SF564">
    <property type="entry name" value="STEROL-4-ALPHA-CARBOXYLATE 3-DEHYDROGENASE, DECARBOXYLATING"/>
    <property type="match status" value="1"/>
</dbReference>
<proteinExistence type="inferred from homology"/>
<evidence type="ECO:0000313" key="5">
    <source>
        <dbReference type="Proteomes" id="UP000283522"/>
    </source>
</evidence>
<dbReference type="PANTHER" id="PTHR10366">
    <property type="entry name" value="NAD DEPENDENT EPIMERASE/DEHYDRATASE"/>
    <property type="match status" value="1"/>
</dbReference>
<comment type="similarity">
    <text evidence="2">Belongs to the NAD(P)-dependent epimerase/dehydratase family. Dihydroflavonol-4-reductase subfamily.</text>
</comment>
<evidence type="ECO:0000259" key="3">
    <source>
        <dbReference type="Pfam" id="PF01370"/>
    </source>
</evidence>
<dbReference type="Gene3D" id="3.40.50.720">
    <property type="entry name" value="NAD(P)-binding Rossmann-like Domain"/>
    <property type="match status" value="1"/>
</dbReference>
<organism evidence="4 5">
    <name type="scientific">Algoriphagus lacus</name>
    <dbReference type="NCBI Taxonomy" id="2056311"/>
    <lineage>
        <taxon>Bacteria</taxon>
        <taxon>Pseudomonadati</taxon>
        <taxon>Bacteroidota</taxon>
        <taxon>Cytophagia</taxon>
        <taxon>Cytophagales</taxon>
        <taxon>Cyclobacteriaceae</taxon>
        <taxon>Algoriphagus</taxon>
    </lineage>
</organism>
<name>A0A418PW28_9BACT</name>
<reference evidence="4 5" key="1">
    <citation type="submission" date="2018-09" db="EMBL/GenBank/DDBJ databases">
        <authorList>
            <person name="Wang X."/>
            <person name="Du Z."/>
        </authorList>
    </citation>
    <scope>NUCLEOTIDE SEQUENCE [LARGE SCALE GENOMIC DNA]</scope>
    <source>
        <strain evidence="4 5">N3</strain>
    </source>
</reference>
<keyword evidence="5" id="KW-1185">Reference proteome</keyword>
<evidence type="ECO:0000313" key="4">
    <source>
        <dbReference type="EMBL" id="RIW18252.1"/>
    </source>
</evidence>
<dbReference type="Proteomes" id="UP000283522">
    <property type="component" value="Unassembled WGS sequence"/>
</dbReference>
<dbReference type="GO" id="GO:0016616">
    <property type="term" value="F:oxidoreductase activity, acting on the CH-OH group of donors, NAD or NADP as acceptor"/>
    <property type="evidence" value="ECO:0007669"/>
    <property type="project" value="TreeGrafter"/>
</dbReference>
<evidence type="ECO:0000256" key="2">
    <source>
        <dbReference type="ARBA" id="ARBA00023445"/>
    </source>
</evidence>
<comment type="caution">
    <text evidence="4">The sequence shown here is derived from an EMBL/GenBank/DDBJ whole genome shotgun (WGS) entry which is preliminary data.</text>
</comment>
<dbReference type="EMBL" id="QXML01000001">
    <property type="protein sequence ID" value="RIW18252.1"/>
    <property type="molecule type" value="Genomic_DNA"/>
</dbReference>
<dbReference type="AlphaFoldDB" id="A0A418PW28"/>
<protein>
    <submittedName>
        <fullName evidence="4">NAD-dependent epimerase/dehydratase family protein</fullName>
    </submittedName>
</protein>
<evidence type="ECO:0000256" key="1">
    <source>
        <dbReference type="ARBA" id="ARBA00023002"/>
    </source>
</evidence>
<dbReference type="OrthoDB" id="9778052at2"/>
<feature type="domain" description="NAD-dependent epimerase/dehydratase" evidence="3">
    <location>
        <begin position="6"/>
        <end position="258"/>
    </location>
</feature>
<dbReference type="RefSeq" id="WP_119475731.1">
    <property type="nucleotide sequence ID" value="NZ_QXML01000001.1"/>
</dbReference>
<accession>A0A418PW28</accession>
<dbReference type="Pfam" id="PF01370">
    <property type="entry name" value="Epimerase"/>
    <property type="match status" value="1"/>
</dbReference>
<dbReference type="InterPro" id="IPR001509">
    <property type="entry name" value="Epimerase_deHydtase"/>
</dbReference>